<proteinExistence type="inferred from homology"/>
<dbReference type="InterPro" id="IPR000847">
    <property type="entry name" value="LysR_HTH_N"/>
</dbReference>
<gene>
    <name evidence="6" type="ORF">EH243_09435</name>
</gene>
<evidence type="ECO:0000313" key="6">
    <source>
        <dbReference type="EMBL" id="RTE65898.1"/>
    </source>
</evidence>
<dbReference type="OrthoDB" id="8437302at2"/>
<dbReference type="SUPFAM" id="SSF53850">
    <property type="entry name" value="Periplasmic binding protein-like II"/>
    <property type="match status" value="1"/>
</dbReference>
<keyword evidence="4" id="KW-0804">Transcription</keyword>
<reference evidence="6 7" key="1">
    <citation type="submission" date="2018-11" db="EMBL/GenBank/DDBJ databases">
        <title>The draft genome sequence of Amphritea opalescens ANRC-JH13T.</title>
        <authorList>
            <person name="Fang Z."/>
            <person name="Zhang Y."/>
            <person name="Han X."/>
        </authorList>
    </citation>
    <scope>NUCLEOTIDE SEQUENCE [LARGE SCALE GENOMIC DNA]</scope>
    <source>
        <strain evidence="6 7">ANRC-JH13</strain>
    </source>
</reference>
<evidence type="ECO:0000256" key="4">
    <source>
        <dbReference type="ARBA" id="ARBA00023163"/>
    </source>
</evidence>
<organism evidence="6 7">
    <name type="scientific">Amphritea opalescens</name>
    <dbReference type="NCBI Taxonomy" id="2490544"/>
    <lineage>
        <taxon>Bacteria</taxon>
        <taxon>Pseudomonadati</taxon>
        <taxon>Pseudomonadota</taxon>
        <taxon>Gammaproteobacteria</taxon>
        <taxon>Oceanospirillales</taxon>
        <taxon>Oceanospirillaceae</taxon>
        <taxon>Amphritea</taxon>
    </lineage>
</organism>
<dbReference type="GO" id="GO:0003700">
    <property type="term" value="F:DNA-binding transcription factor activity"/>
    <property type="evidence" value="ECO:0007669"/>
    <property type="project" value="InterPro"/>
</dbReference>
<dbReference type="InterPro" id="IPR036390">
    <property type="entry name" value="WH_DNA-bd_sf"/>
</dbReference>
<dbReference type="EMBL" id="RQXW01000007">
    <property type="protein sequence ID" value="RTE65898.1"/>
    <property type="molecule type" value="Genomic_DNA"/>
</dbReference>
<dbReference type="Proteomes" id="UP000283087">
    <property type="component" value="Unassembled WGS sequence"/>
</dbReference>
<dbReference type="Gene3D" id="1.10.10.10">
    <property type="entry name" value="Winged helix-like DNA-binding domain superfamily/Winged helix DNA-binding domain"/>
    <property type="match status" value="1"/>
</dbReference>
<dbReference type="InterPro" id="IPR036388">
    <property type="entry name" value="WH-like_DNA-bd_sf"/>
</dbReference>
<dbReference type="InterPro" id="IPR005119">
    <property type="entry name" value="LysR_subst-bd"/>
</dbReference>
<dbReference type="Pfam" id="PF00126">
    <property type="entry name" value="HTH_1"/>
    <property type="match status" value="1"/>
</dbReference>
<accession>A0A430KQZ8</accession>
<sequence length="307" mass="34002">MNPKHLTYLATIIDKGSITAASHELLVAQPTLTRAMATLEMQAGTPLLLRSRYGVKSTPFGEVLAREGRSIIQSLYLAQEQVAHQKLGVQSEFRIATGPLLGLGVMPDILERLTQAHPTSVCTVTCGSPAITLPQMSEGRFDIMLAPTTDDRFIQGVQRQLVMEDHIGIFCEKSHPLAQKKTVNIEDLEASDWLSLGLTTTFENQVLELLMTAGLKEIRTKIAFGNDAAILATMLARGRYLAVLPRIPMAVLPASFGDFVELKLDLTIKVNRYLYLWVREEILDSPIFLSFQEAMADFVRFIEAKTA</sequence>
<dbReference type="Gene3D" id="3.40.190.10">
    <property type="entry name" value="Periplasmic binding protein-like II"/>
    <property type="match status" value="2"/>
</dbReference>
<dbReference type="RefSeq" id="WP_126158405.1">
    <property type="nucleotide sequence ID" value="NZ_RQXW01000007.1"/>
</dbReference>
<dbReference type="PANTHER" id="PTHR30126:SF98">
    <property type="entry name" value="HTH-TYPE TRANSCRIPTIONAL ACTIVATOR BAUR"/>
    <property type="match status" value="1"/>
</dbReference>
<name>A0A430KQZ8_9GAMM</name>
<keyword evidence="7" id="KW-1185">Reference proteome</keyword>
<comment type="caution">
    <text evidence="6">The sequence shown here is derived from an EMBL/GenBank/DDBJ whole genome shotgun (WGS) entry which is preliminary data.</text>
</comment>
<evidence type="ECO:0000256" key="3">
    <source>
        <dbReference type="ARBA" id="ARBA00023125"/>
    </source>
</evidence>
<evidence type="ECO:0000313" key="7">
    <source>
        <dbReference type="Proteomes" id="UP000283087"/>
    </source>
</evidence>
<protein>
    <submittedName>
        <fullName evidence="6">LysR family transcriptional regulator</fullName>
    </submittedName>
</protein>
<keyword evidence="3" id="KW-0238">DNA-binding</keyword>
<evidence type="ECO:0000256" key="2">
    <source>
        <dbReference type="ARBA" id="ARBA00023015"/>
    </source>
</evidence>
<dbReference type="CDD" id="cd05466">
    <property type="entry name" value="PBP2_LTTR_substrate"/>
    <property type="match status" value="1"/>
</dbReference>
<evidence type="ECO:0000256" key="1">
    <source>
        <dbReference type="ARBA" id="ARBA00009437"/>
    </source>
</evidence>
<dbReference type="Pfam" id="PF03466">
    <property type="entry name" value="LysR_substrate"/>
    <property type="match status" value="1"/>
</dbReference>
<dbReference type="SUPFAM" id="SSF46785">
    <property type="entry name" value="Winged helix' DNA-binding domain"/>
    <property type="match status" value="1"/>
</dbReference>
<feature type="domain" description="HTH lysR-type" evidence="5">
    <location>
        <begin position="1"/>
        <end position="58"/>
    </location>
</feature>
<dbReference type="AlphaFoldDB" id="A0A430KQZ8"/>
<dbReference type="PANTHER" id="PTHR30126">
    <property type="entry name" value="HTH-TYPE TRANSCRIPTIONAL REGULATOR"/>
    <property type="match status" value="1"/>
</dbReference>
<dbReference type="GO" id="GO:0000976">
    <property type="term" value="F:transcription cis-regulatory region binding"/>
    <property type="evidence" value="ECO:0007669"/>
    <property type="project" value="TreeGrafter"/>
</dbReference>
<dbReference type="PROSITE" id="PS50931">
    <property type="entry name" value="HTH_LYSR"/>
    <property type="match status" value="1"/>
</dbReference>
<comment type="similarity">
    <text evidence="1">Belongs to the LysR transcriptional regulatory family.</text>
</comment>
<keyword evidence="2" id="KW-0805">Transcription regulation</keyword>
<evidence type="ECO:0000259" key="5">
    <source>
        <dbReference type="PROSITE" id="PS50931"/>
    </source>
</evidence>